<dbReference type="OrthoDB" id="1123245at2"/>
<dbReference type="InterPro" id="IPR026444">
    <property type="entry name" value="Secre_tail"/>
</dbReference>
<evidence type="ECO:0000313" key="2">
    <source>
        <dbReference type="Proteomes" id="UP000238375"/>
    </source>
</evidence>
<dbReference type="Proteomes" id="UP000238375">
    <property type="component" value="Unassembled WGS sequence"/>
</dbReference>
<evidence type="ECO:0000313" key="1">
    <source>
        <dbReference type="EMBL" id="PRY41031.1"/>
    </source>
</evidence>
<sequence>MKPLLLVVFLVISLSGKASHLLGGYVRATPVAGQALTYTLTTTLYAYKSPATTELVSVSFCLGDGTTQLISRKSQTAITTDGTIVATVFETTYTYPGAGTYTASVAIANRSGQLNIPSAEASFLTLTTTFVIGTTLTNQTPIAAIPTAGFRLAVNQRAVLALRATDSENDSIRYTLARPVTTTSNNTCQASELTQYTFPNDVAKQGTFTLNSQTGELVWTAPVRQGTYSVAVLISEYRNGINISQTLEEIPLLVIDQAVTPVAIPPYEPAMSTGIVTAVSPPVDASMQLSAFPNPVEENLQVVVLTNTPAVVTVQLLDANGRQLHQLGTRTPVRRHEQVIGMGSLSADTYLIRADIGGRILTEKVVKK</sequence>
<name>A0A2T0T5X1_9BACT</name>
<protein>
    <submittedName>
        <fullName evidence="1">Putative secreted protein (Por secretion system target)</fullName>
    </submittedName>
</protein>
<reference evidence="1 2" key="1">
    <citation type="submission" date="2018-03" db="EMBL/GenBank/DDBJ databases">
        <title>Genomic Encyclopedia of Archaeal and Bacterial Type Strains, Phase II (KMG-II): from individual species to whole genera.</title>
        <authorList>
            <person name="Goeker M."/>
        </authorList>
    </citation>
    <scope>NUCLEOTIDE SEQUENCE [LARGE SCALE GENOMIC DNA]</scope>
    <source>
        <strain evidence="1 2">DSM 28354</strain>
    </source>
</reference>
<comment type="caution">
    <text evidence="1">The sequence shown here is derived from an EMBL/GenBank/DDBJ whole genome shotgun (WGS) entry which is preliminary data.</text>
</comment>
<dbReference type="NCBIfam" id="TIGR04183">
    <property type="entry name" value="Por_Secre_tail"/>
    <property type="match status" value="1"/>
</dbReference>
<accession>A0A2T0T5X1</accession>
<organism evidence="1 2">
    <name type="scientific">Spirosoma oryzae</name>
    <dbReference type="NCBI Taxonomy" id="1469603"/>
    <lineage>
        <taxon>Bacteria</taxon>
        <taxon>Pseudomonadati</taxon>
        <taxon>Bacteroidota</taxon>
        <taxon>Cytophagia</taxon>
        <taxon>Cytophagales</taxon>
        <taxon>Cytophagaceae</taxon>
        <taxon>Spirosoma</taxon>
    </lineage>
</organism>
<dbReference type="AlphaFoldDB" id="A0A2T0T5X1"/>
<dbReference type="EMBL" id="PVTE01000006">
    <property type="protein sequence ID" value="PRY41031.1"/>
    <property type="molecule type" value="Genomic_DNA"/>
</dbReference>
<dbReference type="RefSeq" id="WP_106137456.1">
    <property type="nucleotide sequence ID" value="NZ_PVTE01000006.1"/>
</dbReference>
<proteinExistence type="predicted"/>
<keyword evidence="2" id="KW-1185">Reference proteome</keyword>
<gene>
    <name evidence="1" type="ORF">CLV58_106218</name>
</gene>